<feature type="region of interest" description="Disordered" evidence="2">
    <location>
        <begin position="233"/>
        <end position="298"/>
    </location>
</feature>
<proteinExistence type="predicted"/>
<feature type="compositionally biased region" description="Polar residues" evidence="2">
    <location>
        <begin position="910"/>
        <end position="930"/>
    </location>
</feature>
<evidence type="ECO:0000313" key="3">
    <source>
        <dbReference type="EMBL" id="ACI16073.1"/>
    </source>
</evidence>
<dbReference type="AlphaFoldDB" id="B6DTN9"/>
<sequence length="959" mass="104551">MFQRIMRKLQHQANYSESTVSLTQQVLGVPQLVPLRDAQTPPAPQQQDAAPPPRKLQPGMRAGGGGAGGKNGMLSGMDPSTTTDPTVDSLDQQGSSSPKSAMLTISSTKDLDEEEERKFGLQPCPPTLRTVVEFVRETIEEKLELAHIGSLWEAMKCIFESRTMLDKLLKEVAQHTHFQEVGGSDGGGGGGMSSAAGTAATRIHEMYQELRKVPVILPQATYAQDANGRYVPALKGQGEAGGSTSGGGGAKLLAHHPQPPPRGGPNHSAVGRATSPTETAIRGSGHHHHFQHSITSPTHHLQSAAAVLASSSIVAQKPEMFVHTVMAAKDKRDHELLMKHLRRKTQWMEAGVQTDENNLNIILKEQYITLGKHCGDLEMELENKKGDIKTLTKKYHDAKQLLSQKTKVVEYLRGTLFKETVLLRQQLAAAHQRHLMMQQQQQILSQQMMSQVSAIGSGGGGGGAMSFNSTTGSITSNNASPSGQQFSQTHSSVVMPVIEEFDITAISSVIDLALLGVEKNRAMNRTTAEMVKIAAASGGLLSEIPASATNNDPLLTANTEVQVTRLREELQIRTMKWKRELAAMRSKFAIVVNEKNKQIKSIQTATDMKNLRSILLTQIGGLREEYATLRRTIRETLSSMRNGMLSNLAEVEYSIKLISDAMDISTEKSKTVLCQSELLKACHDLFVPMLSLDYAVGSHRWLQRHRPGDPLLHALQIRTTPDVISTVAPELEGMHQVYLALQKFVVKHYQVPQIANPQTGTILVTLIQTLLGDINCTPDLTHLLRTSLQIEFELCRKLARLNFKIKVTTAKQKTAQDVAVRALREMGIDSNAAASGPTQKVINRLVLNVTMLQTMRADALRQRLSNAKEVHRLWRESAMDPFRGRRPPKIRDIILQTAAPMSGGGALGPSPTSSSGGAQQFPSSKAQSAPEQHPRKAAAARKGGAQRGDAQAPAPSFSE</sequence>
<keyword evidence="1" id="KW-0175">Coiled coil</keyword>
<feature type="region of interest" description="Disordered" evidence="2">
    <location>
        <begin position="466"/>
        <end position="486"/>
    </location>
</feature>
<evidence type="ECO:0000256" key="2">
    <source>
        <dbReference type="SAM" id="MobiDB-lite"/>
    </source>
</evidence>
<feature type="coiled-coil region" evidence="1">
    <location>
        <begin position="374"/>
        <end position="401"/>
    </location>
</feature>
<accession>B6DTN9</accession>
<feature type="compositionally biased region" description="Gly residues" evidence="2">
    <location>
        <begin position="61"/>
        <end position="71"/>
    </location>
</feature>
<dbReference type="VEuPathDB" id="TriTrypDB:BSAL_37145"/>
<organism evidence="3">
    <name type="scientific">Bodo saltans</name>
    <name type="common">Flagellated protozoan</name>
    <dbReference type="NCBI Taxonomy" id="75058"/>
    <lineage>
        <taxon>Eukaryota</taxon>
        <taxon>Discoba</taxon>
        <taxon>Euglenozoa</taxon>
        <taxon>Kinetoplastea</taxon>
        <taxon>Metakinetoplastina</taxon>
        <taxon>Eubodonida</taxon>
        <taxon>Bodonidae</taxon>
        <taxon>Bodo</taxon>
    </lineage>
</organism>
<name>B6DTN9_BODSA</name>
<dbReference type="EMBL" id="FJ168558">
    <property type="protein sequence ID" value="ACI16073.1"/>
    <property type="molecule type" value="Genomic_DNA"/>
</dbReference>
<feature type="compositionally biased region" description="Low complexity" evidence="2">
    <location>
        <begin position="37"/>
        <end position="49"/>
    </location>
</feature>
<reference evidence="3" key="1">
    <citation type="submission" date="2008-08" db="EMBL/GenBank/DDBJ databases">
        <title>Insights into the genome sequence of a free-living kinetoplastid: Bodo saltans (Kinetoplastida: Euglenozoa).</title>
        <authorList>
            <person name="Jackson A.P."/>
            <person name="Quail M.A."/>
            <person name="Berriman M."/>
        </authorList>
    </citation>
    <scope>NUCLEOTIDE SEQUENCE</scope>
    <source>
        <strain evidence="3">Lake Konstanz</strain>
    </source>
</reference>
<protein>
    <submittedName>
        <fullName evidence="3">Uncharacterized protein</fullName>
    </submittedName>
</protein>
<feature type="compositionally biased region" description="Low complexity" evidence="2">
    <location>
        <begin position="940"/>
        <end position="952"/>
    </location>
</feature>
<feature type="region of interest" description="Disordered" evidence="2">
    <location>
        <begin position="900"/>
        <end position="959"/>
    </location>
</feature>
<feature type="compositionally biased region" description="Gly residues" evidence="2">
    <location>
        <begin position="238"/>
        <end position="250"/>
    </location>
</feature>
<evidence type="ECO:0000256" key="1">
    <source>
        <dbReference type="SAM" id="Coils"/>
    </source>
</evidence>
<feature type="compositionally biased region" description="Polar residues" evidence="2">
    <location>
        <begin position="92"/>
        <end position="108"/>
    </location>
</feature>
<feature type="compositionally biased region" description="Low complexity" evidence="2">
    <location>
        <begin position="72"/>
        <end position="91"/>
    </location>
</feature>
<feature type="region of interest" description="Disordered" evidence="2">
    <location>
        <begin position="36"/>
        <end position="122"/>
    </location>
</feature>